<evidence type="ECO:0000313" key="2">
    <source>
        <dbReference type="EMBL" id="MBM6997709.1"/>
    </source>
</evidence>
<reference evidence="2 3" key="1">
    <citation type="submission" date="2021-01" db="EMBL/GenBank/DDBJ databases">
        <title>Paenibacillus sp.nov. isolated from the rhizosphere soil of tomato plant.</title>
        <authorList>
            <person name="Thin K.K."/>
            <person name="Zhang X."/>
            <person name="He S."/>
        </authorList>
    </citation>
    <scope>NUCLEOTIDE SEQUENCE [LARGE SCALE GENOMIC DNA]</scope>
    <source>
        <strain evidence="2 3">DXFW5</strain>
    </source>
</reference>
<comment type="caution">
    <text evidence="2">The sequence shown here is derived from an EMBL/GenBank/DDBJ whole genome shotgun (WGS) entry which is preliminary data.</text>
</comment>
<protein>
    <recommendedName>
        <fullName evidence="4">WYL domain-containing protein</fullName>
    </recommendedName>
</protein>
<evidence type="ECO:0000313" key="3">
    <source>
        <dbReference type="Proteomes" id="UP001516620"/>
    </source>
</evidence>
<dbReference type="RefSeq" id="WP_155607113.1">
    <property type="nucleotide sequence ID" value="NZ_JADCNN020000021.1"/>
</dbReference>
<accession>A0ABS2HCB3</accession>
<proteinExistence type="predicted"/>
<feature type="region of interest" description="Disordered" evidence="1">
    <location>
        <begin position="71"/>
        <end position="106"/>
    </location>
</feature>
<sequence>MDNHTGQHHEEELGYLFNVEILIKGTTNPLALQALLKLLNGSSDIIDFRINSGIELGQIIESTLASRKQSRIDKARVASTKNSAKQTPQPPAAAEKKKNEPAAPASGNFKDIAASEEFQAWIQGYITGNKLVRLYVNRNGKRTSIPCRILNFLPETYALNVYHVDEKQVYTLKLSEVIDFLDT</sequence>
<organism evidence="2 3">
    <name type="scientific">Paenibacillus rhizolycopersici</name>
    <dbReference type="NCBI Taxonomy" id="2780073"/>
    <lineage>
        <taxon>Bacteria</taxon>
        <taxon>Bacillati</taxon>
        <taxon>Bacillota</taxon>
        <taxon>Bacilli</taxon>
        <taxon>Bacillales</taxon>
        <taxon>Paenibacillaceae</taxon>
        <taxon>Paenibacillus</taxon>
    </lineage>
</organism>
<gene>
    <name evidence="2" type="ORF">IM700_018770</name>
</gene>
<evidence type="ECO:0000256" key="1">
    <source>
        <dbReference type="SAM" id="MobiDB-lite"/>
    </source>
</evidence>
<evidence type="ECO:0008006" key="4">
    <source>
        <dbReference type="Google" id="ProtNLM"/>
    </source>
</evidence>
<keyword evidence="3" id="KW-1185">Reference proteome</keyword>
<dbReference type="Proteomes" id="UP001516620">
    <property type="component" value="Unassembled WGS sequence"/>
</dbReference>
<dbReference type="EMBL" id="JADCNN020000021">
    <property type="protein sequence ID" value="MBM6997709.1"/>
    <property type="molecule type" value="Genomic_DNA"/>
</dbReference>
<name>A0ABS2HCB3_9BACL</name>